<dbReference type="Proteomes" id="UP000781958">
    <property type="component" value="Unassembled WGS sequence"/>
</dbReference>
<evidence type="ECO:0000313" key="2">
    <source>
        <dbReference type="EMBL" id="MBP2290732.1"/>
    </source>
</evidence>
<dbReference type="RefSeq" id="WP_209763161.1">
    <property type="nucleotide sequence ID" value="NZ_JAGINP010000001.1"/>
</dbReference>
<feature type="compositionally biased region" description="Basic residues" evidence="1">
    <location>
        <begin position="147"/>
        <end position="157"/>
    </location>
</feature>
<gene>
    <name evidence="2" type="ORF">J2851_000469</name>
</gene>
<proteinExistence type="predicted"/>
<comment type="caution">
    <text evidence="2">The sequence shown here is derived from an EMBL/GenBank/DDBJ whole genome shotgun (WGS) entry which is preliminary data.</text>
</comment>
<sequence length="157" mass="17263">MILPGLDVLGTNRAEAVKVLCQLAGRGVGLEVLDGGVSAAPDQAGAVFALVEALDQAERRWNRAQWEPGLLAARKRAKGGGRKPKLRGTKKTATRTLYFDLTYPIEQVEEFSGCSRTTLWREHGPRTRQPGESLADFVARRDGKATWKPKRRPRAKG</sequence>
<feature type="region of interest" description="Disordered" evidence="1">
    <location>
        <begin position="122"/>
        <end position="157"/>
    </location>
</feature>
<keyword evidence="3" id="KW-1185">Reference proteome</keyword>
<evidence type="ECO:0000313" key="3">
    <source>
        <dbReference type="Proteomes" id="UP000781958"/>
    </source>
</evidence>
<accession>A0ABS4SDS1</accession>
<dbReference type="EMBL" id="JAGINP010000001">
    <property type="protein sequence ID" value="MBP2290732.1"/>
    <property type="molecule type" value="Genomic_DNA"/>
</dbReference>
<reference evidence="2 3" key="1">
    <citation type="submission" date="2021-03" db="EMBL/GenBank/DDBJ databases">
        <title>Genomic Encyclopedia of Type Strains, Phase III (KMG-III): the genomes of soil and plant-associated and newly described type strains.</title>
        <authorList>
            <person name="Whitman W."/>
        </authorList>
    </citation>
    <scope>NUCLEOTIDE SEQUENCE [LARGE SCALE GENOMIC DNA]</scope>
    <source>
        <strain evidence="2 3">IMMIB AFH-6</strain>
    </source>
</reference>
<organism evidence="2 3">
    <name type="scientific">Azospirillum rugosum</name>
    <dbReference type="NCBI Taxonomy" id="416170"/>
    <lineage>
        <taxon>Bacteria</taxon>
        <taxon>Pseudomonadati</taxon>
        <taxon>Pseudomonadota</taxon>
        <taxon>Alphaproteobacteria</taxon>
        <taxon>Rhodospirillales</taxon>
        <taxon>Azospirillaceae</taxon>
        <taxon>Azospirillum</taxon>
    </lineage>
</organism>
<protein>
    <submittedName>
        <fullName evidence="2">DNA invertase Pin-like site-specific DNA recombinase</fullName>
    </submittedName>
</protein>
<name>A0ABS4SDS1_9PROT</name>
<evidence type="ECO:0000256" key="1">
    <source>
        <dbReference type="SAM" id="MobiDB-lite"/>
    </source>
</evidence>